<organism evidence="1 2">
    <name type="scientific">Dyadobacter luteus</name>
    <dbReference type="NCBI Taxonomy" id="2259619"/>
    <lineage>
        <taxon>Bacteria</taxon>
        <taxon>Pseudomonadati</taxon>
        <taxon>Bacteroidota</taxon>
        <taxon>Cytophagia</taxon>
        <taxon>Cytophagales</taxon>
        <taxon>Spirosomataceae</taxon>
        <taxon>Dyadobacter</taxon>
    </lineage>
</organism>
<dbReference type="InterPro" id="IPR022289">
    <property type="entry name" value="PRTRC_protein-C"/>
</dbReference>
<protein>
    <submittedName>
        <fullName evidence="1">PRTRC system protein C</fullName>
    </submittedName>
</protein>
<sequence>MLIATALERIFLFENKGQKITLADPDRTLSPQAVLNFYAATYPLLVTAKVSAPEIKDDKVQYRFESVMGTKG</sequence>
<proteinExistence type="predicted"/>
<name>A0A3D8YGD8_9BACT</name>
<dbReference type="AlphaFoldDB" id="A0A3D8YGD8"/>
<dbReference type="OrthoDB" id="6912309at2"/>
<keyword evidence="2" id="KW-1185">Reference proteome</keyword>
<gene>
    <name evidence="1" type="ORF">DSL64_02975</name>
</gene>
<evidence type="ECO:0000313" key="1">
    <source>
        <dbReference type="EMBL" id="REA63426.1"/>
    </source>
</evidence>
<dbReference type="InterPro" id="IPR032866">
    <property type="entry name" value="Prok_Ub"/>
</dbReference>
<dbReference type="EMBL" id="QNUL01000002">
    <property type="protein sequence ID" value="REA63426.1"/>
    <property type="molecule type" value="Genomic_DNA"/>
</dbReference>
<dbReference type="Pfam" id="PF14454">
    <property type="entry name" value="Prok_Ub"/>
    <property type="match status" value="1"/>
</dbReference>
<accession>A0A3D8YGD8</accession>
<reference evidence="1 2" key="1">
    <citation type="submission" date="2018-07" db="EMBL/GenBank/DDBJ databases">
        <title>Dyadobacter roseus sp. nov., isolated from rose rhizosphere soil.</title>
        <authorList>
            <person name="Chen L."/>
        </authorList>
    </citation>
    <scope>NUCLEOTIDE SEQUENCE [LARGE SCALE GENOMIC DNA]</scope>
    <source>
        <strain evidence="1 2">RS19</strain>
    </source>
</reference>
<dbReference type="RefSeq" id="WP_115829173.1">
    <property type="nucleotide sequence ID" value="NZ_QNUL01000002.1"/>
</dbReference>
<dbReference type="Proteomes" id="UP000256373">
    <property type="component" value="Unassembled WGS sequence"/>
</dbReference>
<comment type="caution">
    <text evidence="1">The sequence shown here is derived from an EMBL/GenBank/DDBJ whole genome shotgun (WGS) entry which is preliminary data.</text>
</comment>
<evidence type="ECO:0000313" key="2">
    <source>
        <dbReference type="Proteomes" id="UP000256373"/>
    </source>
</evidence>
<dbReference type="NCBIfam" id="TIGR03738">
    <property type="entry name" value="PRTRC_C"/>
    <property type="match status" value="1"/>
</dbReference>